<dbReference type="Pfam" id="PF00072">
    <property type="entry name" value="Response_reg"/>
    <property type="match status" value="1"/>
</dbReference>
<dbReference type="InterPro" id="IPR003594">
    <property type="entry name" value="HATPase_dom"/>
</dbReference>
<dbReference type="InterPro" id="IPR005467">
    <property type="entry name" value="His_kinase_dom"/>
</dbReference>
<dbReference type="Gene3D" id="1.10.287.130">
    <property type="match status" value="1"/>
</dbReference>
<dbReference type="SMART" id="SM00388">
    <property type="entry name" value="HisKA"/>
    <property type="match status" value="1"/>
</dbReference>
<evidence type="ECO:0000256" key="5">
    <source>
        <dbReference type="ARBA" id="ARBA00022777"/>
    </source>
</evidence>
<comment type="catalytic activity">
    <reaction evidence="1">
        <text>ATP + protein L-histidine = ADP + protein N-phospho-L-histidine.</text>
        <dbReference type="EC" id="2.7.13.3"/>
    </reaction>
</comment>
<dbReference type="SMART" id="SM00448">
    <property type="entry name" value="REC"/>
    <property type="match status" value="1"/>
</dbReference>
<feature type="domain" description="PAS" evidence="10">
    <location>
        <begin position="422"/>
        <end position="466"/>
    </location>
</feature>
<name>A0A972JCC2_9RHOO</name>
<dbReference type="InterPro" id="IPR000700">
    <property type="entry name" value="PAS-assoc_C"/>
</dbReference>
<dbReference type="SUPFAM" id="SSF47384">
    <property type="entry name" value="Homodimeric domain of signal transducing histidine kinase"/>
    <property type="match status" value="1"/>
</dbReference>
<dbReference type="InterPro" id="IPR003018">
    <property type="entry name" value="GAF"/>
</dbReference>
<dbReference type="Pfam" id="PF00512">
    <property type="entry name" value="HisKA"/>
    <property type="match status" value="1"/>
</dbReference>
<dbReference type="AlphaFoldDB" id="A0A972JCC2"/>
<feature type="domain" description="PAC" evidence="11">
    <location>
        <begin position="498"/>
        <end position="548"/>
    </location>
</feature>
<dbReference type="SUPFAM" id="SSF55874">
    <property type="entry name" value="ATPase domain of HSP90 chaperone/DNA topoisomerase II/histidine kinase"/>
    <property type="match status" value="1"/>
</dbReference>
<dbReference type="EMBL" id="WTVM01000112">
    <property type="protein sequence ID" value="NMG04342.1"/>
    <property type="molecule type" value="Genomic_DNA"/>
</dbReference>
<accession>A0A972JCC2</accession>
<evidence type="ECO:0000259" key="10">
    <source>
        <dbReference type="PROSITE" id="PS50112"/>
    </source>
</evidence>
<reference evidence="12" key="1">
    <citation type="submission" date="2019-12" db="EMBL/GenBank/DDBJ databases">
        <title>Comparative genomics gives insights into the taxonomy of the Azoarcus-Aromatoleum group and reveals separate origins of nif in the plant-associated Azoarcus and non-plant-associated Aromatoleum sub-groups.</title>
        <authorList>
            <person name="Lafos M."/>
            <person name="Maluk M."/>
            <person name="Batista M."/>
            <person name="Junghare M."/>
            <person name="Carmona M."/>
            <person name="Faoro H."/>
            <person name="Cruz L.M."/>
            <person name="Battistoni F."/>
            <person name="De Souza E."/>
            <person name="Pedrosa F."/>
            <person name="Chen W.-M."/>
            <person name="Poole P.S."/>
            <person name="Dixon R.A."/>
            <person name="James E.K."/>
        </authorList>
    </citation>
    <scope>NUCLEOTIDE SEQUENCE</scope>
    <source>
        <strain evidence="12">NSC3</strain>
    </source>
</reference>
<dbReference type="GO" id="GO:0000155">
    <property type="term" value="F:phosphorelay sensor kinase activity"/>
    <property type="evidence" value="ECO:0007669"/>
    <property type="project" value="InterPro"/>
</dbReference>
<dbReference type="PROSITE" id="PS50109">
    <property type="entry name" value="HIS_KIN"/>
    <property type="match status" value="1"/>
</dbReference>
<dbReference type="InterPro" id="IPR000014">
    <property type="entry name" value="PAS"/>
</dbReference>
<sequence length="1068" mass="117574">MSPMRPDMKRKARRGSSFRMQRQAMDLPMLVIARDIEDCNEAACRLLGRDRTDIVGRSPLAFSAPTQVDGDSAELGGRQRVDAALNGQPQWFQWRFLVKGGEEVDTLVHLEARRLDDRLRLVAHIQDLSRLLQAETTLVATERRLHQVLDQASAVVFWKGLDGRYLFVNREFCRLVGQSPEAVIGRRDGDVMPAMVATRLRANDARVLSEGRTVTFEEQIVVDGELRTYLVDKFPLFDPDGRAQAVCGIANDITGRKRIEDALQKASLAVSEARGASLFQALTRYLATIVDVDWVFLAVRDSEAATRMHVLALWKNGALAENFDYDLCGTPCETVIGQEFRIYPDRLCERFPDDADFLSQRMQSYAGYPLTDSRGRPLGLIALVSRKPMTDPSFIESVMKIFAARAAAELERDRIERDLRASEASYRAIFEAAEDCIFIHDIETGAFVDVNPRACEVYGYDHATLLTMTPADLGIGVEPYSAREAAQWLARARAGEVVRFEWRRRNSDGSLHWDEVCLKRIRLAGVDRILAVTRDITVRKESAEAIERSENRLRATIEAALDCIITMDDAGRICGFNPAAERCFGYRSEAVMGHSLAATLIPERFRAAHEAGMARFLAHGKGSFIGRRVEVVARRSDGSEFPAELAIAVAEGIAGRIFVGYLRDLTAAKRAEEEREQLEAQLRQAQKMEAIGHLAGGIAHDFNNILTSVTGYLSLAGERQSELGDPRLARYLDQTGVATRRARDLIRQLLTFSRGQRGTHREVSLRSLVEEMARFLKPMLPSTVGFEIDPGHDSAFVVADPVQIEQVVMNLCINARDALDGRGTIRIAIEHPAPSVAVCASCRASVASSGHLALLVADDGPGIPSDVLERMFEPFFTTKPVGKGSGMGLATVHGIVHEHGGHILIDSKPGGGTAFRVLLPRVTPSGEVCGTGCSSPEESSRQALSGRILVVDDEAMVTGFLEELLQVWGLEVVLAHDGLEGCERFATDPEGFDLVLTDQTMPHRTGLEMAAEIHRANPSVPILLFSGYAEDVPEHVLASAGVRALLAKPVEPENLLALLTELLMPSPA</sequence>
<feature type="domain" description="PAS" evidence="10">
    <location>
        <begin position="549"/>
        <end position="620"/>
    </location>
</feature>
<evidence type="ECO:0000256" key="4">
    <source>
        <dbReference type="ARBA" id="ARBA00022679"/>
    </source>
</evidence>
<dbReference type="EC" id="2.7.13.3" evidence="2"/>
<dbReference type="InterPro" id="IPR036097">
    <property type="entry name" value="HisK_dim/P_sf"/>
</dbReference>
<dbReference type="Pfam" id="PF01590">
    <property type="entry name" value="GAF"/>
    <property type="match status" value="1"/>
</dbReference>
<feature type="domain" description="PAS" evidence="10">
    <location>
        <begin position="141"/>
        <end position="186"/>
    </location>
</feature>
<dbReference type="InterPro" id="IPR001789">
    <property type="entry name" value="Sig_transdc_resp-reg_receiver"/>
</dbReference>
<feature type="domain" description="PAC" evidence="11">
    <location>
        <begin position="627"/>
        <end position="677"/>
    </location>
</feature>
<comment type="caution">
    <text evidence="12">The sequence shown here is derived from an EMBL/GenBank/DDBJ whole genome shotgun (WGS) entry which is preliminary data.</text>
</comment>
<dbReference type="Pfam" id="PF08448">
    <property type="entry name" value="PAS_4"/>
    <property type="match status" value="1"/>
</dbReference>
<dbReference type="SUPFAM" id="SSF52172">
    <property type="entry name" value="CheY-like"/>
    <property type="match status" value="1"/>
</dbReference>
<organism evidence="12 13">
    <name type="scientific">Azoarcus taiwanensis</name>
    <dbReference type="NCBI Taxonomy" id="666964"/>
    <lineage>
        <taxon>Bacteria</taxon>
        <taxon>Pseudomonadati</taxon>
        <taxon>Pseudomonadota</taxon>
        <taxon>Betaproteobacteria</taxon>
        <taxon>Rhodocyclales</taxon>
        <taxon>Zoogloeaceae</taxon>
        <taxon>Azoarcus</taxon>
    </lineage>
</organism>
<dbReference type="InterPro" id="IPR011006">
    <property type="entry name" value="CheY-like_superfamily"/>
</dbReference>
<dbReference type="NCBIfam" id="TIGR00229">
    <property type="entry name" value="sensory_box"/>
    <property type="match status" value="3"/>
</dbReference>
<evidence type="ECO:0000313" key="13">
    <source>
        <dbReference type="Proteomes" id="UP000599523"/>
    </source>
</evidence>
<dbReference type="PROSITE" id="PS50110">
    <property type="entry name" value="RESPONSE_REGULATORY"/>
    <property type="match status" value="1"/>
</dbReference>
<dbReference type="InterPro" id="IPR004358">
    <property type="entry name" value="Sig_transdc_His_kin-like_C"/>
</dbReference>
<dbReference type="SMART" id="SM00065">
    <property type="entry name" value="GAF"/>
    <property type="match status" value="1"/>
</dbReference>
<proteinExistence type="predicted"/>
<dbReference type="SMART" id="SM00387">
    <property type="entry name" value="HATPase_c"/>
    <property type="match status" value="1"/>
</dbReference>
<evidence type="ECO:0000259" key="11">
    <source>
        <dbReference type="PROSITE" id="PS50113"/>
    </source>
</evidence>
<keyword evidence="5" id="KW-0418">Kinase</keyword>
<keyword evidence="7" id="KW-0175">Coiled coil</keyword>
<dbReference type="SUPFAM" id="SSF55781">
    <property type="entry name" value="GAF domain-like"/>
    <property type="match status" value="1"/>
</dbReference>
<keyword evidence="4" id="KW-0808">Transferase</keyword>
<dbReference type="PANTHER" id="PTHR43065">
    <property type="entry name" value="SENSOR HISTIDINE KINASE"/>
    <property type="match status" value="1"/>
</dbReference>
<dbReference type="InterPro" id="IPR035965">
    <property type="entry name" value="PAS-like_dom_sf"/>
</dbReference>
<evidence type="ECO:0000259" key="8">
    <source>
        <dbReference type="PROSITE" id="PS50109"/>
    </source>
</evidence>
<evidence type="ECO:0000259" key="9">
    <source>
        <dbReference type="PROSITE" id="PS50110"/>
    </source>
</evidence>
<dbReference type="PROSITE" id="PS50112">
    <property type="entry name" value="PAS"/>
    <property type="match status" value="3"/>
</dbReference>
<dbReference type="InterPro" id="IPR003661">
    <property type="entry name" value="HisK_dim/P_dom"/>
</dbReference>
<dbReference type="Pfam" id="PF02518">
    <property type="entry name" value="HATPase_c"/>
    <property type="match status" value="1"/>
</dbReference>
<feature type="domain" description="Response regulatory" evidence="9">
    <location>
        <begin position="947"/>
        <end position="1063"/>
    </location>
</feature>
<dbReference type="CDD" id="cd00156">
    <property type="entry name" value="REC"/>
    <property type="match status" value="1"/>
</dbReference>
<evidence type="ECO:0000256" key="7">
    <source>
        <dbReference type="SAM" id="Coils"/>
    </source>
</evidence>
<dbReference type="Proteomes" id="UP000599523">
    <property type="component" value="Unassembled WGS sequence"/>
</dbReference>
<gene>
    <name evidence="12" type="ORF">GPA21_15395</name>
</gene>
<dbReference type="InterPro" id="IPR036890">
    <property type="entry name" value="HATPase_C_sf"/>
</dbReference>
<keyword evidence="3 6" id="KW-0597">Phosphoprotein</keyword>
<dbReference type="Gene3D" id="3.30.450.40">
    <property type="match status" value="1"/>
</dbReference>
<keyword evidence="13" id="KW-1185">Reference proteome</keyword>
<dbReference type="PRINTS" id="PR00344">
    <property type="entry name" value="BCTRLSENSOR"/>
</dbReference>
<dbReference type="InterPro" id="IPR013656">
    <property type="entry name" value="PAS_4"/>
</dbReference>
<dbReference type="Pfam" id="PF13426">
    <property type="entry name" value="PAS_9"/>
    <property type="match status" value="3"/>
</dbReference>
<dbReference type="PANTHER" id="PTHR43065:SF42">
    <property type="entry name" value="TWO-COMPONENT SENSOR PPRA"/>
    <property type="match status" value="1"/>
</dbReference>
<dbReference type="Gene3D" id="3.30.565.10">
    <property type="entry name" value="Histidine kinase-like ATPase, C-terminal domain"/>
    <property type="match status" value="1"/>
</dbReference>
<feature type="coiled-coil region" evidence="7">
    <location>
        <begin position="661"/>
        <end position="691"/>
    </location>
</feature>
<dbReference type="Gene3D" id="3.30.450.20">
    <property type="entry name" value="PAS domain"/>
    <property type="match status" value="4"/>
</dbReference>
<feature type="domain" description="PAC" evidence="11">
    <location>
        <begin position="212"/>
        <end position="265"/>
    </location>
</feature>
<dbReference type="SUPFAM" id="SSF55785">
    <property type="entry name" value="PYP-like sensor domain (PAS domain)"/>
    <property type="match status" value="4"/>
</dbReference>
<dbReference type="SMART" id="SM00086">
    <property type="entry name" value="PAC"/>
    <property type="match status" value="3"/>
</dbReference>
<dbReference type="InterPro" id="IPR029016">
    <property type="entry name" value="GAF-like_dom_sf"/>
</dbReference>
<evidence type="ECO:0000313" key="12">
    <source>
        <dbReference type="EMBL" id="NMG04342.1"/>
    </source>
</evidence>
<evidence type="ECO:0000256" key="2">
    <source>
        <dbReference type="ARBA" id="ARBA00012438"/>
    </source>
</evidence>
<dbReference type="CDD" id="cd00130">
    <property type="entry name" value="PAS"/>
    <property type="match status" value="4"/>
</dbReference>
<evidence type="ECO:0000256" key="6">
    <source>
        <dbReference type="PROSITE-ProRule" id="PRU00169"/>
    </source>
</evidence>
<dbReference type="CDD" id="cd00082">
    <property type="entry name" value="HisKA"/>
    <property type="match status" value="1"/>
</dbReference>
<feature type="modified residue" description="4-aspartylphosphate" evidence="6">
    <location>
        <position position="998"/>
    </location>
</feature>
<evidence type="ECO:0000256" key="3">
    <source>
        <dbReference type="ARBA" id="ARBA00022553"/>
    </source>
</evidence>
<dbReference type="PROSITE" id="PS50113">
    <property type="entry name" value="PAC"/>
    <property type="match status" value="3"/>
</dbReference>
<dbReference type="Gene3D" id="3.40.50.2300">
    <property type="match status" value="1"/>
</dbReference>
<dbReference type="SMART" id="SM00091">
    <property type="entry name" value="PAS"/>
    <property type="match status" value="4"/>
</dbReference>
<dbReference type="InterPro" id="IPR001610">
    <property type="entry name" value="PAC"/>
</dbReference>
<protein>
    <recommendedName>
        <fullName evidence="2">histidine kinase</fullName>
        <ecNumber evidence="2">2.7.13.3</ecNumber>
    </recommendedName>
</protein>
<evidence type="ECO:0000256" key="1">
    <source>
        <dbReference type="ARBA" id="ARBA00000085"/>
    </source>
</evidence>
<feature type="domain" description="Histidine kinase" evidence="8">
    <location>
        <begin position="697"/>
        <end position="923"/>
    </location>
</feature>